<organism evidence="2 3">
    <name type="scientific">Nocardioides salarius</name>
    <dbReference type="NCBI Taxonomy" id="374513"/>
    <lineage>
        <taxon>Bacteria</taxon>
        <taxon>Bacillati</taxon>
        <taxon>Actinomycetota</taxon>
        <taxon>Actinomycetes</taxon>
        <taxon>Propionibacteriales</taxon>
        <taxon>Nocardioidaceae</taxon>
        <taxon>Nocardioides</taxon>
    </lineage>
</organism>
<dbReference type="InterPro" id="IPR011009">
    <property type="entry name" value="Kinase-like_dom_sf"/>
</dbReference>
<dbReference type="EMBL" id="JAFBBZ010000001">
    <property type="protein sequence ID" value="MBM7506292.1"/>
    <property type="molecule type" value="Genomic_DNA"/>
</dbReference>
<proteinExistence type="predicted"/>
<dbReference type="InterPro" id="IPR002575">
    <property type="entry name" value="Aminoglycoside_PTrfase"/>
</dbReference>
<dbReference type="Gene3D" id="3.90.1200.10">
    <property type="match status" value="1"/>
</dbReference>
<accession>A0ABS2M544</accession>
<dbReference type="SUPFAM" id="SSF56112">
    <property type="entry name" value="Protein kinase-like (PK-like)"/>
    <property type="match status" value="1"/>
</dbReference>
<name>A0ABS2M544_9ACTN</name>
<protein>
    <submittedName>
        <fullName evidence="2">Aminoglycoside phosphotransferase (APT) family kinase protein</fullName>
    </submittedName>
</protein>
<dbReference type="Proteomes" id="UP000732378">
    <property type="component" value="Unassembled WGS sequence"/>
</dbReference>
<dbReference type="InterPro" id="IPR051678">
    <property type="entry name" value="AGP_Transferase"/>
</dbReference>
<evidence type="ECO:0000313" key="3">
    <source>
        <dbReference type="Proteomes" id="UP000732378"/>
    </source>
</evidence>
<dbReference type="PANTHER" id="PTHR21310">
    <property type="entry name" value="AMINOGLYCOSIDE PHOSPHOTRANSFERASE-RELATED-RELATED"/>
    <property type="match status" value="1"/>
</dbReference>
<dbReference type="GO" id="GO:0016301">
    <property type="term" value="F:kinase activity"/>
    <property type="evidence" value="ECO:0007669"/>
    <property type="project" value="UniProtKB-KW"/>
</dbReference>
<evidence type="ECO:0000313" key="2">
    <source>
        <dbReference type="EMBL" id="MBM7506292.1"/>
    </source>
</evidence>
<dbReference type="Pfam" id="PF01636">
    <property type="entry name" value="APH"/>
    <property type="match status" value="2"/>
</dbReference>
<feature type="domain" description="Aminoglycoside phosphotransferase" evidence="1">
    <location>
        <begin position="25"/>
        <end position="127"/>
    </location>
</feature>
<gene>
    <name evidence="2" type="ORF">JOE61_000106</name>
</gene>
<reference evidence="2 3" key="1">
    <citation type="submission" date="2021-01" db="EMBL/GenBank/DDBJ databases">
        <title>Sequencing the genomes of 1000 actinobacteria strains.</title>
        <authorList>
            <person name="Klenk H.-P."/>
        </authorList>
    </citation>
    <scope>NUCLEOTIDE SEQUENCE [LARGE SCALE GENOMIC DNA]</scope>
    <source>
        <strain evidence="2 3">DSM 18239</strain>
    </source>
</reference>
<keyword evidence="2" id="KW-0808">Transferase</keyword>
<dbReference type="RefSeq" id="WP_193668789.1">
    <property type="nucleotide sequence ID" value="NZ_JACDTV010000006.1"/>
</dbReference>
<comment type="caution">
    <text evidence="2">The sequence shown here is derived from an EMBL/GenBank/DDBJ whole genome shotgun (WGS) entry which is preliminary data.</text>
</comment>
<sequence length="275" mass="29631">MIPLTDDQLAAEAALLVGVPLTARRRLLGGQHAETLLVDDAADARYVVRMFPEHDPAPEHEVQVLGSLDALGDLVPRVVAADLGRAGPILVTTHLPGGPPAPDLPLEVVASEMARALAEVHALSGDGLRTTPVSPPPGTTAVARRARAAWSSLDLGRPVLTHFDFWCGNTLWTGDALTGIVDWSGARQGPRGVDVAWCRQDLVLLGSHRAADVFLDEYRRRSGHPCHDVSAWDLQAAALADSDVETWSKNYDGIGRPEISADVLRARLDRWQEQL</sequence>
<feature type="domain" description="Aminoglycoside phosphotransferase" evidence="1">
    <location>
        <begin position="144"/>
        <end position="219"/>
    </location>
</feature>
<evidence type="ECO:0000259" key="1">
    <source>
        <dbReference type="Pfam" id="PF01636"/>
    </source>
</evidence>
<keyword evidence="2" id="KW-0418">Kinase</keyword>
<keyword evidence="3" id="KW-1185">Reference proteome</keyword>